<feature type="domain" description="Transposase TnpC homeodomain" evidence="3">
    <location>
        <begin position="38"/>
        <end position="99"/>
    </location>
</feature>
<reference evidence="4" key="1">
    <citation type="submission" date="2019-07" db="EMBL/GenBank/DDBJ databases">
        <authorList>
            <person name="Weber M."/>
            <person name="Kostadinov I."/>
            <person name="Kostadinov D I."/>
        </authorList>
    </citation>
    <scope>NUCLEOTIDE SEQUENCE</scope>
    <source>
        <strain evidence="4">Gfbio:sag-sample-b02:053724c1-46a9-4a36-b237-ea2bf867836b</strain>
    </source>
</reference>
<accession>A0A7D9H3J6</accession>
<dbReference type="EMBL" id="LR633966">
    <property type="protein sequence ID" value="VUX54844.1"/>
    <property type="molecule type" value="Genomic_DNA"/>
</dbReference>
<gene>
    <name evidence="4" type="ORF">JTBB02_V1_10023</name>
</gene>
<organism evidence="4">
    <name type="scientific">uncultured Woeseiaceae bacterium</name>
    <dbReference type="NCBI Taxonomy" id="1983305"/>
    <lineage>
        <taxon>Bacteria</taxon>
        <taxon>Pseudomonadati</taxon>
        <taxon>Pseudomonadota</taxon>
        <taxon>Gammaproteobacteria</taxon>
        <taxon>Woeseiales</taxon>
        <taxon>Woeseiaceae</taxon>
        <taxon>environmental samples</taxon>
    </lineage>
</organism>
<evidence type="ECO:0000313" key="4">
    <source>
        <dbReference type="EMBL" id="VUX54844.1"/>
    </source>
</evidence>
<dbReference type="AlphaFoldDB" id="A0A7D9H3J6"/>
<dbReference type="Pfam" id="PF13007">
    <property type="entry name" value="LZ_Tnp_IS66"/>
    <property type="match status" value="1"/>
</dbReference>
<feature type="region of interest" description="Disordered" evidence="2">
    <location>
        <begin position="78"/>
        <end position="107"/>
    </location>
</feature>
<sequence>MNAAQTMAVQTQNITVLRAENDALRCRLDDSEQKLQTLKAQLDWFKRQLFGERSEKRLIVDPAIQADLLAGLGAAVAAPAKPTEKQKISYERNQPRAPGTVNDHGLRFDDTVPVETIHVGPSLELLDVPEDEQSLISEKISYRLANGRAAT</sequence>
<feature type="coiled-coil region" evidence="1">
    <location>
        <begin position="14"/>
        <end position="48"/>
    </location>
</feature>
<proteinExistence type="predicted"/>
<evidence type="ECO:0000256" key="1">
    <source>
        <dbReference type="SAM" id="Coils"/>
    </source>
</evidence>
<keyword evidence="1" id="KW-0175">Coiled coil</keyword>
<evidence type="ECO:0000259" key="3">
    <source>
        <dbReference type="Pfam" id="PF13007"/>
    </source>
</evidence>
<protein>
    <recommendedName>
        <fullName evidence="3">Transposase TnpC homeodomain domain-containing protein</fullName>
    </recommendedName>
</protein>
<feature type="compositionally biased region" description="Basic and acidic residues" evidence="2">
    <location>
        <begin position="82"/>
        <end position="94"/>
    </location>
</feature>
<evidence type="ECO:0000256" key="2">
    <source>
        <dbReference type="SAM" id="MobiDB-lite"/>
    </source>
</evidence>
<dbReference type="InterPro" id="IPR024463">
    <property type="entry name" value="Transposase_TnpC_homeodom"/>
</dbReference>
<name>A0A7D9H3J6_9GAMM</name>